<dbReference type="InterPro" id="IPR052177">
    <property type="entry name" value="Divisome_Glycosyl_Hydrolase"/>
</dbReference>
<evidence type="ECO:0000256" key="1">
    <source>
        <dbReference type="ARBA" id="ARBA00022729"/>
    </source>
</evidence>
<protein>
    <recommendedName>
        <fullName evidence="2">Glycosyl hydrolase-like 10 domain-containing protein</fullName>
    </recommendedName>
</protein>
<name>A0AA88KYG0_ARTSF</name>
<gene>
    <name evidence="3" type="ORF">QYM36_011071</name>
</gene>
<dbReference type="Gene3D" id="3.20.20.80">
    <property type="entry name" value="Glycosidases"/>
    <property type="match status" value="1"/>
</dbReference>
<dbReference type="EMBL" id="JAVRJZ010000015">
    <property type="protein sequence ID" value="KAK2712258.1"/>
    <property type="molecule type" value="Genomic_DNA"/>
</dbReference>
<evidence type="ECO:0000313" key="4">
    <source>
        <dbReference type="Proteomes" id="UP001187531"/>
    </source>
</evidence>
<dbReference type="InterPro" id="IPR003790">
    <property type="entry name" value="GHL10"/>
</dbReference>
<feature type="domain" description="Glycosyl hydrolase-like 10" evidence="2">
    <location>
        <begin position="97"/>
        <end position="243"/>
    </location>
</feature>
<dbReference type="InterPro" id="IPR017853">
    <property type="entry name" value="GH"/>
</dbReference>
<evidence type="ECO:0000313" key="3">
    <source>
        <dbReference type="EMBL" id="KAK2712258.1"/>
    </source>
</evidence>
<dbReference type="AlphaFoldDB" id="A0AA88KYG0"/>
<dbReference type="PANTHER" id="PTHR43405">
    <property type="entry name" value="GLYCOSYL HYDROLASE DIGH"/>
    <property type="match status" value="1"/>
</dbReference>
<proteinExistence type="predicted"/>
<accession>A0AA88KYG0</accession>
<comment type="caution">
    <text evidence="3">The sequence shown here is derived from an EMBL/GenBank/DDBJ whole genome shotgun (WGS) entry which is preliminary data.</text>
</comment>
<organism evidence="3 4">
    <name type="scientific">Artemia franciscana</name>
    <name type="common">Brine shrimp</name>
    <name type="synonym">Artemia sanfranciscana</name>
    <dbReference type="NCBI Taxonomy" id="6661"/>
    <lineage>
        <taxon>Eukaryota</taxon>
        <taxon>Metazoa</taxon>
        <taxon>Ecdysozoa</taxon>
        <taxon>Arthropoda</taxon>
        <taxon>Crustacea</taxon>
        <taxon>Branchiopoda</taxon>
        <taxon>Anostraca</taxon>
        <taxon>Artemiidae</taxon>
        <taxon>Artemia</taxon>
    </lineage>
</organism>
<sequence>MDAIQQHNVSYICSSGADVGCSSYYDPGLAAYGTCVRNGCCAYSAQITESTLCDQAPAETCCFRNNVCSDDFCFDVYGTWVSQYRFSGSQADVDQGFAALKEKGVKRVLFNVWANGVIFANSATAQAAGVQFGNDRLAWAVQSARQYGLELYAWFEYGSMACYGSAPSNQFANTASANGWLLYNMVNGQPVYNTDGTGDFVFMDISLQPVRDFLVGISRDIVANYDIDGIQYDDHFALPSGFSSVDSMGQSSRYSQTESLMQAIKDASKSIKPSIHVSFSPSSLLFSRSKHNVDWADWVLRGVVEEVMPQYYRTTAADFKRTLEEDLALITRSDQVVAGIRLSGSSFPENTPQSEVDQMIQISYSKGLKGISFWFADNVILGPYFVPFLRYC</sequence>
<dbReference type="SUPFAM" id="SSF51445">
    <property type="entry name" value="(Trans)glycosidases"/>
    <property type="match status" value="1"/>
</dbReference>
<dbReference type="PANTHER" id="PTHR43405:SF1">
    <property type="entry name" value="GLYCOSYL HYDROLASE DIGH"/>
    <property type="match status" value="1"/>
</dbReference>
<feature type="domain" description="Glycosyl hydrolase-like 10" evidence="2">
    <location>
        <begin position="252"/>
        <end position="324"/>
    </location>
</feature>
<evidence type="ECO:0000259" key="2">
    <source>
        <dbReference type="Pfam" id="PF02638"/>
    </source>
</evidence>
<keyword evidence="1" id="KW-0732">Signal</keyword>
<dbReference type="Proteomes" id="UP001187531">
    <property type="component" value="Unassembled WGS sequence"/>
</dbReference>
<dbReference type="Pfam" id="PF02638">
    <property type="entry name" value="GHL10"/>
    <property type="match status" value="2"/>
</dbReference>
<keyword evidence="4" id="KW-1185">Reference proteome</keyword>
<reference evidence="3" key="1">
    <citation type="submission" date="2023-07" db="EMBL/GenBank/DDBJ databases">
        <title>Chromosome-level genome assembly of Artemia franciscana.</title>
        <authorList>
            <person name="Jo E."/>
        </authorList>
    </citation>
    <scope>NUCLEOTIDE SEQUENCE</scope>
    <source>
        <tissue evidence="3">Whole body</tissue>
    </source>
</reference>